<proteinExistence type="predicted"/>
<reference evidence="2" key="1">
    <citation type="journal article" date="2014" name="Int. J. Syst. Evol. Microbiol.">
        <title>Complete genome sequence of Corynebacterium casei LMG S-19264T (=DSM 44701T), isolated from a smear-ripened cheese.</title>
        <authorList>
            <consortium name="US DOE Joint Genome Institute (JGI-PGF)"/>
            <person name="Walter F."/>
            <person name="Albersmeier A."/>
            <person name="Kalinowski J."/>
            <person name="Ruckert C."/>
        </authorList>
    </citation>
    <scope>NUCLEOTIDE SEQUENCE</scope>
    <source>
        <strain evidence="2">JCM 4784</strain>
    </source>
</reference>
<organism evidence="2 3">
    <name type="scientific">Streptomyces longispororuber</name>
    <dbReference type="NCBI Taxonomy" id="68230"/>
    <lineage>
        <taxon>Bacteria</taxon>
        <taxon>Bacillati</taxon>
        <taxon>Actinomycetota</taxon>
        <taxon>Actinomycetes</taxon>
        <taxon>Kitasatosporales</taxon>
        <taxon>Streptomycetaceae</taxon>
        <taxon>Streptomyces</taxon>
    </lineage>
</organism>
<dbReference type="Proteomes" id="UP000608024">
    <property type="component" value="Unassembled WGS sequence"/>
</dbReference>
<protein>
    <submittedName>
        <fullName evidence="2">Uncharacterized protein</fullName>
    </submittedName>
</protein>
<comment type="caution">
    <text evidence="2">The sequence shown here is derived from an EMBL/GenBank/DDBJ whole genome shotgun (WGS) entry which is preliminary data.</text>
</comment>
<evidence type="ECO:0000256" key="1">
    <source>
        <dbReference type="SAM" id="MobiDB-lite"/>
    </source>
</evidence>
<sequence>MIGTGPRAATRPAHDRDPDPAGDGRVPTQPGGAAPPGPGIALTGCGTGACNGARAAWLGPESSGQAPDRASTFTKGHDLAYTRHVAVRRRRPRALVAARLT</sequence>
<name>A0A919AD38_9ACTN</name>
<feature type="region of interest" description="Disordered" evidence="1">
    <location>
        <begin position="1"/>
        <end position="41"/>
    </location>
</feature>
<dbReference type="EMBL" id="BNBT01000238">
    <property type="protein sequence ID" value="GHE98496.1"/>
    <property type="molecule type" value="Genomic_DNA"/>
</dbReference>
<keyword evidence="3" id="KW-1185">Reference proteome</keyword>
<evidence type="ECO:0000313" key="3">
    <source>
        <dbReference type="Proteomes" id="UP000608024"/>
    </source>
</evidence>
<gene>
    <name evidence="2" type="ORF">GCM10018785_73130</name>
</gene>
<dbReference type="AlphaFoldDB" id="A0A919AD38"/>
<reference evidence="2" key="2">
    <citation type="submission" date="2020-09" db="EMBL/GenBank/DDBJ databases">
        <authorList>
            <person name="Sun Q."/>
            <person name="Ohkuma M."/>
        </authorList>
    </citation>
    <scope>NUCLEOTIDE SEQUENCE</scope>
    <source>
        <strain evidence="2">JCM 4784</strain>
    </source>
</reference>
<accession>A0A919AD38</accession>
<evidence type="ECO:0000313" key="2">
    <source>
        <dbReference type="EMBL" id="GHE98496.1"/>
    </source>
</evidence>